<organism evidence="2 3">
    <name type="scientific">Paenibacillus pabuli</name>
    <dbReference type="NCBI Taxonomy" id="1472"/>
    <lineage>
        <taxon>Bacteria</taxon>
        <taxon>Bacillati</taxon>
        <taxon>Bacillota</taxon>
        <taxon>Bacilli</taxon>
        <taxon>Bacillales</taxon>
        <taxon>Paenibacillaceae</taxon>
        <taxon>Paenibacillus</taxon>
    </lineage>
</organism>
<keyword evidence="2" id="KW-0540">Nuclease</keyword>
<dbReference type="SUPFAM" id="SSF101936">
    <property type="entry name" value="DNA-binding pseudobarrel domain"/>
    <property type="match status" value="1"/>
</dbReference>
<dbReference type="RefSeq" id="WP_111620244.1">
    <property type="nucleotide sequence ID" value="NZ_QLLI01000008.1"/>
</dbReference>
<dbReference type="EMBL" id="QLLI01000008">
    <property type="protein sequence ID" value="RAI94303.1"/>
    <property type="molecule type" value="Genomic_DNA"/>
</dbReference>
<accession>A0ABX9BIG9</accession>
<keyword evidence="2" id="KW-0255">Endonuclease</keyword>
<dbReference type="InterPro" id="IPR015300">
    <property type="entry name" value="DNA-bd_pseudobarrel_sf"/>
</dbReference>
<keyword evidence="2" id="KW-0378">Hydrolase</keyword>
<comment type="caution">
    <text evidence="2">The sequence shown here is derived from an EMBL/GenBank/DDBJ whole genome shotgun (WGS) entry which is preliminary data.</text>
</comment>
<dbReference type="InterPro" id="IPR023372">
    <property type="entry name" value="Rest_endonuc_II_EcoRII_N"/>
</dbReference>
<protein>
    <submittedName>
        <fullName evidence="2">Restriction endonuclease EcoRII</fullName>
    </submittedName>
</protein>
<proteinExistence type="predicted"/>
<dbReference type="GO" id="GO:0004519">
    <property type="term" value="F:endonuclease activity"/>
    <property type="evidence" value="ECO:0007669"/>
    <property type="project" value="UniProtKB-KW"/>
</dbReference>
<dbReference type="Gene3D" id="2.40.330.10">
    <property type="entry name" value="DNA-binding pseudobarrel domain"/>
    <property type="match status" value="1"/>
</dbReference>
<evidence type="ECO:0000313" key="3">
    <source>
        <dbReference type="Proteomes" id="UP000248827"/>
    </source>
</evidence>
<feature type="domain" description="Restriction endonuclease type II EcoRII N-terminal" evidence="1">
    <location>
        <begin position="3"/>
        <end position="84"/>
    </location>
</feature>
<sequence>MSMIRKTLSRNDVSETDAHQAGMYILKQDISFFPRLGTDIQNPRAHLVFEDMTGRSWTFDFIYYNNSFFGGTRDEYRLTPMNDYFNLYNIRAGDTIILERTENGKFKINHEKQQ</sequence>
<evidence type="ECO:0000259" key="1">
    <source>
        <dbReference type="Pfam" id="PF09217"/>
    </source>
</evidence>
<dbReference type="Proteomes" id="UP000248827">
    <property type="component" value="Unassembled WGS sequence"/>
</dbReference>
<name>A0ABX9BIG9_9BACL</name>
<keyword evidence="3" id="KW-1185">Reference proteome</keyword>
<evidence type="ECO:0000313" key="2">
    <source>
        <dbReference type="EMBL" id="RAI94303.1"/>
    </source>
</evidence>
<reference evidence="2 3" key="1">
    <citation type="submission" date="2018-06" db="EMBL/GenBank/DDBJ databases">
        <title>Freshwater and sediment microbial communities from various areas in North America, analyzing microbe dynamics in response to fracking.</title>
        <authorList>
            <person name="Lamendella R."/>
        </authorList>
    </citation>
    <scope>NUCLEOTIDE SEQUENCE [LARGE SCALE GENOMIC DNA]</scope>
    <source>
        <strain evidence="2 3">NG-13</strain>
    </source>
</reference>
<gene>
    <name evidence="2" type="ORF">DET54_108103</name>
</gene>
<dbReference type="Pfam" id="PF09217">
    <property type="entry name" value="EcoRII-N"/>
    <property type="match status" value="1"/>
</dbReference>